<dbReference type="GO" id="GO:0003958">
    <property type="term" value="F:NADPH-hemoprotein reductase activity"/>
    <property type="evidence" value="ECO:0007669"/>
    <property type="project" value="TreeGrafter"/>
</dbReference>
<keyword evidence="2" id="KW-1133">Transmembrane helix</keyword>
<dbReference type="InterPro" id="IPR029039">
    <property type="entry name" value="Flavoprotein-like_sf"/>
</dbReference>
<keyword evidence="2" id="KW-0472">Membrane</keyword>
<dbReference type="PANTHER" id="PTHR19384:SF17">
    <property type="entry name" value="NADPH--CYTOCHROME P450 REDUCTASE"/>
    <property type="match status" value="1"/>
</dbReference>
<protein>
    <recommendedName>
        <fullName evidence="5">Flavodoxin-like domain-containing protein</fullName>
    </recommendedName>
</protein>
<comment type="caution">
    <text evidence="3">The sequence shown here is derived from an EMBL/GenBank/DDBJ whole genome shotgun (WGS) entry which is preliminary data.</text>
</comment>
<keyword evidence="1" id="KW-0285">Flavoprotein</keyword>
<dbReference type="SUPFAM" id="SSF52218">
    <property type="entry name" value="Flavoproteins"/>
    <property type="match status" value="1"/>
</dbReference>
<dbReference type="GO" id="GO:0005829">
    <property type="term" value="C:cytosol"/>
    <property type="evidence" value="ECO:0007669"/>
    <property type="project" value="TreeGrafter"/>
</dbReference>
<evidence type="ECO:0000256" key="2">
    <source>
        <dbReference type="SAM" id="Phobius"/>
    </source>
</evidence>
<accession>A0A835QBU3</accession>
<evidence type="ECO:0000313" key="4">
    <source>
        <dbReference type="Proteomes" id="UP000636800"/>
    </source>
</evidence>
<dbReference type="OrthoDB" id="10254721at2759"/>
<feature type="transmembrane region" description="Helical" evidence="2">
    <location>
        <begin position="6"/>
        <end position="23"/>
    </location>
</feature>
<keyword evidence="2" id="KW-0812">Transmembrane</keyword>
<evidence type="ECO:0000313" key="3">
    <source>
        <dbReference type="EMBL" id="KAG0466754.1"/>
    </source>
</evidence>
<evidence type="ECO:0008006" key="5">
    <source>
        <dbReference type="Google" id="ProtNLM"/>
    </source>
</evidence>
<name>A0A835QBU3_VANPL</name>
<dbReference type="PANTHER" id="PTHR19384">
    <property type="entry name" value="NITRIC OXIDE SYNTHASE-RELATED"/>
    <property type="match status" value="1"/>
</dbReference>
<sequence>MPAATSIAVFVGCVLLLIWRRLGHRKFPPRLSRHGGAKREEAEAEIDDGRKKITIFFGTQTGTAEGFEVTEMESRLIMQLGSINGSVEGKRKDNWLENLTFAVFGLGNRQYEHFNKVVSVFVPVGLGDDDQCIEDDFNAWKRIFGQSWIGCFVTKMIWLVPPLIVAIPEYRTVFHSTAANSQPTEKSWNLAKW</sequence>
<dbReference type="AlphaFoldDB" id="A0A835QBU3"/>
<dbReference type="GO" id="GO:0010181">
    <property type="term" value="F:FMN binding"/>
    <property type="evidence" value="ECO:0007669"/>
    <property type="project" value="TreeGrafter"/>
</dbReference>
<evidence type="ECO:0000256" key="1">
    <source>
        <dbReference type="ARBA" id="ARBA00022630"/>
    </source>
</evidence>
<reference evidence="3 4" key="1">
    <citation type="journal article" date="2020" name="Nat. Food">
        <title>A phased Vanilla planifolia genome enables genetic improvement of flavour and production.</title>
        <authorList>
            <person name="Hasing T."/>
            <person name="Tang H."/>
            <person name="Brym M."/>
            <person name="Khazi F."/>
            <person name="Huang T."/>
            <person name="Chambers A.H."/>
        </authorList>
    </citation>
    <scope>NUCLEOTIDE SEQUENCE [LARGE SCALE GENOMIC DNA]</scope>
    <source>
        <tissue evidence="3">Leaf</tissue>
    </source>
</reference>
<dbReference type="Proteomes" id="UP000636800">
    <property type="component" value="Unassembled WGS sequence"/>
</dbReference>
<proteinExistence type="predicted"/>
<dbReference type="Gene3D" id="3.40.50.360">
    <property type="match status" value="1"/>
</dbReference>
<organism evidence="3 4">
    <name type="scientific">Vanilla planifolia</name>
    <name type="common">Vanilla</name>
    <dbReference type="NCBI Taxonomy" id="51239"/>
    <lineage>
        <taxon>Eukaryota</taxon>
        <taxon>Viridiplantae</taxon>
        <taxon>Streptophyta</taxon>
        <taxon>Embryophyta</taxon>
        <taxon>Tracheophyta</taxon>
        <taxon>Spermatophyta</taxon>
        <taxon>Magnoliopsida</taxon>
        <taxon>Liliopsida</taxon>
        <taxon>Asparagales</taxon>
        <taxon>Orchidaceae</taxon>
        <taxon>Vanilloideae</taxon>
        <taxon>Vanilleae</taxon>
        <taxon>Vanilla</taxon>
    </lineage>
</organism>
<dbReference type="EMBL" id="JADCNL010000009">
    <property type="protein sequence ID" value="KAG0466754.1"/>
    <property type="molecule type" value="Genomic_DNA"/>
</dbReference>
<dbReference type="GO" id="GO:0050660">
    <property type="term" value="F:flavin adenine dinucleotide binding"/>
    <property type="evidence" value="ECO:0007669"/>
    <property type="project" value="TreeGrafter"/>
</dbReference>
<keyword evidence="4" id="KW-1185">Reference proteome</keyword>
<gene>
    <name evidence="3" type="ORF">HPP92_018334</name>
</gene>